<dbReference type="PRINTS" id="PR00105">
    <property type="entry name" value="C5METTRFRASE"/>
</dbReference>
<comment type="caution">
    <text evidence="7">The sequence shown here is derived from an EMBL/GenBank/DDBJ whole genome shotgun (WGS) entry which is preliminary data.</text>
</comment>
<accession>A0A942YUM5</accession>
<dbReference type="GO" id="GO:0003886">
    <property type="term" value="F:DNA (cytosine-5-)-methyltransferase activity"/>
    <property type="evidence" value="ECO:0007669"/>
    <property type="project" value="UniProtKB-EC"/>
</dbReference>
<dbReference type="Pfam" id="PF00145">
    <property type="entry name" value="DNA_methylase"/>
    <property type="match status" value="2"/>
</dbReference>
<dbReference type="PANTHER" id="PTHR10629:SF52">
    <property type="entry name" value="DNA (CYTOSINE-5)-METHYLTRANSFERASE 1"/>
    <property type="match status" value="1"/>
</dbReference>
<dbReference type="EMBL" id="JAGYPF010000003">
    <property type="protein sequence ID" value="MBS4214168.1"/>
    <property type="molecule type" value="Genomic_DNA"/>
</dbReference>
<dbReference type="AlphaFoldDB" id="A0A942YUM5"/>
<dbReference type="GO" id="GO:0009307">
    <property type="term" value="P:DNA restriction-modification system"/>
    <property type="evidence" value="ECO:0007669"/>
    <property type="project" value="UniProtKB-KW"/>
</dbReference>
<gene>
    <name evidence="7" type="ORF">KHA99_17090</name>
</gene>
<dbReference type="InterPro" id="IPR029063">
    <property type="entry name" value="SAM-dependent_MTases_sf"/>
</dbReference>
<dbReference type="InterPro" id="IPR031303">
    <property type="entry name" value="C5_meth_CS"/>
</dbReference>
<dbReference type="PROSITE" id="PS00095">
    <property type="entry name" value="C5_MTASE_2"/>
    <property type="match status" value="1"/>
</dbReference>
<proteinExistence type="inferred from homology"/>
<sequence>MENKKLQVMDLFAGAGGLSNGFEQTGKFEVKVAVEINENARKTYLENHPHFNKKFFYKDITKLRYKDENGNLKEEFQNIKVIIGGPPCQGFSNANRQKNTLISSNNQLVKEYLKAIEEIQPVAFVMENVKTLESEKHKFFIRKDDEVEIAGLNLEEKDEHFKIGTLTVNPDSLKSFLINAYKNKIELAPYKINKDLFSKLNLLLRHAKKQSDNSFNEFVNKENNHKYFLRVVKDKWNEIHEEYWDIKYREAWNNLGDNFNRILENDTSSIMEFSNLLEQIIEAQRLINKISEIIHHNIKLYGDELISDNAEIHIKSYNVFEYIKARLSVLNYVFNAGNHIFNAAQFGVPQERKRLILFGVREDALNGRPLKLPEPIFHDKESFYKIKDAIYDLENLPPKTNVKDDEIYREEARVINGNPLNEYLNNQPNKPLYNHVRTDSREVALKRFESLKEGQNFHDLDDTLKSTYTDHSRTQNTIYKRLDYNQPSDTVVNVRKSMWIHPKINRAISIREAARLQSFPDSYRFFGSKDSQYQQVGNAVPPLMARFVGESLLDSLGIEVEEKISDIINPKKKMLVK</sequence>
<comment type="similarity">
    <text evidence="6">Belongs to the class I-like SAM-binding methyltransferase superfamily. C5-methyltransferase family.</text>
</comment>
<organism evidence="7 8">
    <name type="scientific">Neobacillus rhizophilus</name>
    <dbReference type="NCBI Taxonomy" id="2833579"/>
    <lineage>
        <taxon>Bacteria</taxon>
        <taxon>Bacillati</taxon>
        <taxon>Bacillota</taxon>
        <taxon>Bacilli</taxon>
        <taxon>Bacillales</taxon>
        <taxon>Bacillaceae</taxon>
        <taxon>Neobacillus</taxon>
    </lineage>
</organism>
<keyword evidence="3 6" id="KW-0808">Transferase</keyword>
<reference evidence="7" key="1">
    <citation type="submission" date="2021-05" db="EMBL/GenBank/DDBJ databases">
        <title>Novel Bacillus species.</title>
        <authorList>
            <person name="Liu G."/>
        </authorList>
    </citation>
    <scope>NUCLEOTIDE SEQUENCE</scope>
    <source>
        <strain evidence="7">FJAT-49825</strain>
    </source>
</reference>
<dbReference type="PROSITE" id="PS51679">
    <property type="entry name" value="SAM_MT_C5"/>
    <property type="match status" value="1"/>
</dbReference>
<dbReference type="EC" id="2.1.1.37" evidence="1"/>
<evidence type="ECO:0000256" key="3">
    <source>
        <dbReference type="ARBA" id="ARBA00022679"/>
    </source>
</evidence>
<keyword evidence="5" id="KW-0680">Restriction system</keyword>
<dbReference type="Proteomes" id="UP000679749">
    <property type="component" value="Unassembled WGS sequence"/>
</dbReference>
<evidence type="ECO:0000256" key="2">
    <source>
        <dbReference type="ARBA" id="ARBA00022603"/>
    </source>
</evidence>
<evidence type="ECO:0000256" key="6">
    <source>
        <dbReference type="PROSITE-ProRule" id="PRU01016"/>
    </source>
</evidence>
<keyword evidence="4 6" id="KW-0949">S-adenosyl-L-methionine</keyword>
<dbReference type="GO" id="GO:0032259">
    <property type="term" value="P:methylation"/>
    <property type="evidence" value="ECO:0007669"/>
    <property type="project" value="UniProtKB-KW"/>
</dbReference>
<dbReference type="Gene3D" id="3.90.120.10">
    <property type="entry name" value="DNA Methylase, subunit A, domain 2"/>
    <property type="match status" value="1"/>
</dbReference>
<feature type="active site" evidence="6">
    <location>
        <position position="88"/>
    </location>
</feature>
<name>A0A942YUM5_9BACI</name>
<dbReference type="SUPFAM" id="SSF53335">
    <property type="entry name" value="S-adenosyl-L-methionine-dependent methyltransferases"/>
    <property type="match status" value="2"/>
</dbReference>
<keyword evidence="8" id="KW-1185">Reference proteome</keyword>
<dbReference type="InterPro" id="IPR001525">
    <property type="entry name" value="C5_MeTfrase"/>
</dbReference>
<dbReference type="InterPro" id="IPR050390">
    <property type="entry name" value="C5-Methyltransferase"/>
</dbReference>
<evidence type="ECO:0000256" key="4">
    <source>
        <dbReference type="ARBA" id="ARBA00022691"/>
    </source>
</evidence>
<keyword evidence="2 6" id="KW-0489">Methyltransferase</keyword>
<dbReference type="Gene3D" id="3.40.50.150">
    <property type="entry name" value="Vaccinia Virus protein VP39"/>
    <property type="match status" value="2"/>
</dbReference>
<protein>
    <recommendedName>
        <fullName evidence="1">DNA (cytosine-5-)-methyltransferase</fullName>
        <ecNumber evidence="1">2.1.1.37</ecNumber>
    </recommendedName>
</protein>
<dbReference type="PANTHER" id="PTHR10629">
    <property type="entry name" value="CYTOSINE-SPECIFIC METHYLTRANSFERASE"/>
    <property type="match status" value="1"/>
</dbReference>
<dbReference type="PROSITE" id="PS00094">
    <property type="entry name" value="C5_MTASE_1"/>
    <property type="match status" value="1"/>
</dbReference>
<dbReference type="GO" id="GO:0044027">
    <property type="term" value="P:negative regulation of gene expression via chromosomal CpG island methylation"/>
    <property type="evidence" value="ECO:0007669"/>
    <property type="project" value="TreeGrafter"/>
</dbReference>
<evidence type="ECO:0000313" key="8">
    <source>
        <dbReference type="Proteomes" id="UP000679749"/>
    </source>
</evidence>
<evidence type="ECO:0000256" key="1">
    <source>
        <dbReference type="ARBA" id="ARBA00011975"/>
    </source>
</evidence>
<evidence type="ECO:0000313" key="7">
    <source>
        <dbReference type="EMBL" id="MBS4214168.1"/>
    </source>
</evidence>
<dbReference type="RefSeq" id="WP_213118658.1">
    <property type="nucleotide sequence ID" value="NZ_JAGYPF010000003.1"/>
</dbReference>
<dbReference type="InterPro" id="IPR018117">
    <property type="entry name" value="C5_DNA_meth_AS"/>
</dbReference>
<evidence type="ECO:0000256" key="5">
    <source>
        <dbReference type="ARBA" id="ARBA00022747"/>
    </source>
</evidence>
<dbReference type="GO" id="GO:0003677">
    <property type="term" value="F:DNA binding"/>
    <property type="evidence" value="ECO:0007669"/>
    <property type="project" value="TreeGrafter"/>
</dbReference>